<proteinExistence type="predicted"/>
<organism evidence="1 2">
    <name type="scientific">Spiribacter salinus</name>
    <dbReference type="NCBI Taxonomy" id="1335746"/>
    <lineage>
        <taxon>Bacteria</taxon>
        <taxon>Pseudomonadati</taxon>
        <taxon>Pseudomonadota</taxon>
        <taxon>Gammaproteobacteria</taxon>
        <taxon>Chromatiales</taxon>
        <taxon>Ectothiorhodospiraceae</taxon>
        <taxon>Spiribacter</taxon>
    </lineage>
</organism>
<evidence type="ECO:0000313" key="1">
    <source>
        <dbReference type="EMBL" id="TQE95748.1"/>
    </source>
</evidence>
<name>A0A540VG52_9GAMM</name>
<protein>
    <submittedName>
        <fullName evidence="1">CopG family transcriptional regulator</fullName>
    </submittedName>
</protein>
<comment type="caution">
    <text evidence="1">The sequence shown here is derived from an EMBL/GenBank/DDBJ whole genome shotgun (WGS) entry which is preliminary data.</text>
</comment>
<gene>
    <name evidence="1" type="ORF">FKY71_16985</name>
</gene>
<accession>A0A540VG52</accession>
<dbReference type="AlphaFoldDB" id="A0A540VG52"/>
<evidence type="ECO:0000313" key="2">
    <source>
        <dbReference type="Proteomes" id="UP000315400"/>
    </source>
</evidence>
<dbReference type="Proteomes" id="UP000315400">
    <property type="component" value="Unassembled WGS sequence"/>
</dbReference>
<dbReference type="EMBL" id="VIFK01000368">
    <property type="protein sequence ID" value="TQE95748.1"/>
    <property type="molecule type" value="Genomic_DNA"/>
</dbReference>
<sequence length="99" mass="11018">MTHKDEVITFKVDGALAEELRLMPNRSEFIRQAVLQALKFECPLCHGSGTLTPNQMKHWEEFTAHHHVVTCDVCGESHIACDDHPEEAVVSEHGSPADA</sequence>
<dbReference type="CDD" id="cd22231">
    <property type="entry name" value="RHH_NikR_HicB-like"/>
    <property type="match status" value="1"/>
</dbReference>
<reference evidence="1 2" key="1">
    <citation type="submission" date="2019-06" db="EMBL/GenBank/DDBJ databases">
        <title>Metagenome assembled Genome of Spiribacter salinus SL48-SHIP from the microbial mat of Salt Lake 48 (Novosibirsk region, Russia).</title>
        <authorList>
            <person name="Shipova A."/>
            <person name="Rozanov A.S."/>
            <person name="Bryanskaya A.V."/>
            <person name="Peltek S.E."/>
        </authorList>
    </citation>
    <scope>NUCLEOTIDE SEQUENCE [LARGE SCALE GENOMIC DNA]</scope>
    <source>
        <strain evidence="1">SL48-SHIP-2</strain>
    </source>
</reference>